<sequence>MNTGSSRYSSPSAAARSVRCEAAAMAPNADLVEWQTSQIIKYLFAGDDDDLTNRRLDAGLEVDGPPGSDDEHFDPVIIGDKLRSVADSFNDDVIKAAVKDMMQAAAQEAIEAAFTNGVEAIFQSQVYQKAEVASEVQLIRASVAFGLYVWKSSPELKNKVQSAMNAFLNSRVGPWLTQQGGWDRVSI</sequence>
<accession>A0A7J5Z3G7</accession>
<gene>
    <name evidence="2" type="ORF">F7725_016796</name>
</gene>
<organism evidence="2 3">
    <name type="scientific">Dissostichus mawsoni</name>
    <name type="common">Antarctic cod</name>
    <dbReference type="NCBI Taxonomy" id="36200"/>
    <lineage>
        <taxon>Eukaryota</taxon>
        <taxon>Metazoa</taxon>
        <taxon>Chordata</taxon>
        <taxon>Craniata</taxon>
        <taxon>Vertebrata</taxon>
        <taxon>Euteleostomi</taxon>
        <taxon>Actinopterygii</taxon>
        <taxon>Neopterygii</taxon>
        <taxon>Teleostei</taxon>
        <taxon>Neoteleostei</taxon>
        <taxon>Acanthomorphata</taxon>
        <taxon>Eupercaria</taxon>
        <taxon>Perciformes</taxon>
        <taxon>Notothenioidei</taxon>
        <taxon>Nototheniidae</taxon>
        <taxon>Dissostichus</taxon>
    </lineage>
</organism>
<keyword evidence="1" id="KW-0053">Apoptosis</keyword>
<protein>
    <recommendedName>
        <fullName evidence="4">Bcl-2-like protein 15</fullName>
    </recommendedName>
</protein>
<evidence type="ECO:0000313" key="3">
    <source>
        <dbReference type="Proteomes" id="UP000518266"/>
    </source>
</evidence>
<name>A0A7J5Z3G7_DISMA</name>
<dbReference type="AlphaFoldDB" id="A0A7J5Z3G7"/>
<keyword evidence="3" id="KW-1185">Reference proteome</keyword>
<comment type="caution">
    <text evidence="2">The sequence shown here is derived from an EMBL/GenBank/DDBJ whole genome shotgun (WGS) entry which is preliminary data.</text>
</comment>
<dbReference type="GO" id="GO:0006915">
    <property type="term" value="P:apoptotic process"/>
    <property type="evidence" value="ECO:0007669"/>
    <property type="project" value="UniProtKB-KW"/>
</dbReference>
<dbReference type="PANTHER" id="PTHR36466">
    <property type="entry name" value="BCL-2-LIKE PROTEIN 15"/>
    <property type="match status" value="1"/>
</dbReference>
<reference evidence="2 3" key="1">
    <citation type="submission" date="2020-03" db="EMBL/GenBank/DDBJ databases">
        <title>Dissostichus mawsoni Genome sequencing and assembly.</title>
        <authorList>
            <person name="Park H."/>
        </authorList>
    </citation>
    <scope>NUCLEOTIDE SEQUENCE [LARGE SCALE GENOMIC DNA]</scope>
    <source>
        <strain evidence="2">DM0001</strain>
        <tissue evidence="2">Muscle</tissue>
    </source>
</reference>
<dbReference type="SUPFAM" id="SSF56854">
    <property type="entry name" value="Bcl-2 inhibitors of programmed cell death"/>
    <property type="match status" value="1"/>
</dbReference>
<dbReference type="Gene3D" id="1.10.437.10">
    <property type="entry name" value="Blc2-like"/>
    <property type="match status" value="1"/>
</dbReference>
<dbReference type="OrthoDB" id="9950208at2759"/>
<dbReference type="EMBL" id="JAAKFY010000006">
    <property type="protein sequence ID" value="KAF3856073.1"/>
    <property type="molecule type" value="Genomic_DNA"/>
</dbReference>
<dbReference type="InterPro" id="IPR033543">
    <property type="entry name" value="BCL2L15"/>
</dbReference>
<dbReference type="Proteomes" id="UP000518266">
    <property type="component" value="Unassembled WGS sequence"/>
</dbReference>
<dbReference type="PANTHER" id="PTHR36466:SF1">
    <property type="entry name" value="BCL-2-LIKE PROTEIN 15"/>
    <property type="match status" value="1"/>
</dbReference>
<evidence type="ECO:0000313" key="2">
    <source>
        <dbReference type="EMBL" id="KAF3856073.1"/>
    </source>
</evidence>
<dbReference type="GO" id="GO:0042981">
    <property type="term" value="P:regulation of apoptotic process"/>
    <property type="evidence" value="ECO:0007669"/>
    <property type="project" value="InterPro"/>
</dbReference>
<dbReference type="InterPro" id="IPR036834">
    <property type="entry name" value="Bcl-2-like_sf"/>
</dbReference>
<proteinExistence type="predicted"/>
<evidence type="ECO:0000256" key="1">
    <source>
        <dbReference type="ARBA" id="ARBA00022703"/>
    </source>
</evidence>
<dbReference type="InterPro" id="IPR002475">
    <property type="entry name" value="Bcl2-like"/>
</dbReference>
<dbReference type="PROSITE" id="PS50062">
    <property type="entry name" value="BCL2_FAMILY"/>
    <property type="match status" value="1"/>
</dbReference>
<evidence type="ECO:0008006" key="4">
    <source>
        <dbReference type="Google" id="ProtNLM"/>
    </source>
</evidence>